<accession>A0ABT5UJ52</accession>
<evidence type="ECO:0000313" key="2">
    <source>
        <dbReference type="Proteomes" id="UP001528823"/>
    </source>
</evidence>
<organism evidence="1 2">
    <name type="scientific">Spartinivicinus poritis</name>
    <dbReference type="NCBI Taxonomy" id="2994640"/>
    <lineage>
        <taxon>Bacteria</taxon>
        <taxon>Pseudomonadati</taxon>
        <taxon>Pseudomonadota</taxon>
        <taxon>Gammaproteobacteria</taxon>
        <taxon>Oceanospirillales</taxon>
        <taxon>Zooshikellaceae</taxon>
        <taxon>Spartinivicinus</taxon>
    </lineage>
</organism>
<dbReference type="RefSeq" id="WP_274691385.1">
    <property type="nucleotide sequence ID" value="NZ_JAPMOU010000051.1"/>
</dbReference>
<reference evidence="1 2" key="1">
    <citation type="submission" date="2022-11" db="EMBL/GenBank/DDBJ databases">
        <title>Spartinivicinus poritis sp. nov., isolated from scleractinian coral Porites lutea.</title>
        <authorList>
            <person name="Zhang G."/>
            <person name="Cai L."/>
            <person name="Wei Q."/>
        </authorList>
    </citation>
    <scope>NUCLEOTIDE SEQUENCE [LARGE SCALE GENOMIC DNA]</scope>
    <source>
        <strain evidence="1 2">A2-2</strain>
    </source>
</reference>
<protein>
    <submittedName>
        <fullName evidence="1">Uncharacterized protein</fullName>
    </submittedName>
</protein>
<keyword evidence="2" id="KW-1185">Reference proteome</keyword>
<gene>
    <name evidence="1" type="ORF">ORQ98_24230</name>
</gene>
<dbReference type="EMBL" id="JAPMOU010000051">
    <property type="protein sequence ID" value="MDE1465074.1"/>
    <property type="molecule type" value="Genomic_DNA"/>
</dbReference>
<comment type="caution">
    <text evidence="1">The sequence shown here is derived from an EMBL/GenBank/DDBJ whole genome shotgun (WGS) entry which is preliminary data.</text>
</comment>
<dbReference type="Proteomes" id="UP001528823">
    <property type="component" value="Unassembled WGS sequence"/>
</dbReference>
<evidence type="ECO:0000313" key="1">
    <source>
        <dbReference type="EMBL" id="MDE1465074.1"/>
    </source>
</evidence>
<name>A0ABT5UJ52_9GAMM</name>
<proteinExistence type="predicted"/>
<sequence>MIQPQDFLALTERLASDTKQFLFQSRDTRQVMLFKALQDQASDPLDLVGTLEQHETTINYAAPVIVKARFFPNDNPQSLLTAGFQSAPDFESPKTVLLDTAPVPEQSILWCEDRLPNDKKTVELFYVLAATPIGKHGLVGAKHQVLPMSHADTQALLALIDEDEVTHD</sequence>